<evidence type="ECO:0000256" key="2">
    <source>
        <dbReference type="ARBA" id="ARBA00007353"/>
    </source>
</evidence>
<dbReference type="Pfam" id="PF02578">
    <property type="entry name" value="Cu-oxidase_4"/>
    <property type="match status" value="1"/>
</dbReference>
<sequence>MTLFAEHYLLADWPAPARVKTLMTTRLGGVSTAPFDSLNPAQHVGDDSRQVDANRQIIAATLNQLGDVDAVQWLNQTHSIDVIHSDYHTVSQSPDADACTTVIPNIACAVMTADCLPLLLCRQDGSAVAACHAGWRGLLDGVIEQTVQQLAGNSASPILVWLGPAISQASFEVGGEVRQQFLAAAGNQQAATDDCFIDSGNSNKYLADLYQLARLRLHRLSIDQIFGGELCTFNDRQRFYSYRRDGQTGRLASIIWLD</sequence>
<evidence type="ECO:0000256" key="1">
    <source>
        <dbReference type="ARBA" id="ARBA00000553"/>
    </source>
</evidence>
<dbReference type="InterPro" id="IPR011324">
    <property type="entry name" value="Cytotoxic_necrot_fac-like_cat"/>
</dbReference>
<dbReference type="EMBL" id="CAKLPX010000003">
    <property type="protein sequence ID" value="CAH0992310.1"/>
    <property type="molecule type" value="Genomic_DNA"/>
</dbReference>
<evidence type="ECO:0000256" key="6">
    <source>
        <dbReference type="ARBA" id="ARBA00022833"/>
    </source>
</evidence>
<reference evidence="11" key="1">
    <citation type="submission" date="2021-12" db="EMBL/GenBank/DDBJ databases">
        <authorList>
            <person name="Rodrigo-Torres L."/>
            <person name="Arahal R. D."/>
            <person name="Lucena T."/>
        </authorList>
    </citation>
    <scope>NUCLEOTIDE SEQUENCE</scope>
    <source>
        <strain evidence="11">CECT 8267</strain>
    </source>
</reference>
<dbReference type="InterPro" id="IPR038371">
    <property type="entry name" value="Cu_polyphenol_OxRdtase_sf"/>
</dbReference>
<dbReference type="CDD" id="cd16833">
    <property type="entry name" value="YfiH"/>
    <property type="match status" value="1"/>
</dbReference>
<keyword evidence="11" id="KW-0560">Oxidoreductase</keyword>
<comment type="catalytic activity">
    <reaction evidence="9">
        <text>S-methyl-5'-thioadenosine + phosphate = 5-(methylsulfanyl)-alpha-D-ribose 1-phosphate + adenine</text>
        <dbReference type="Rhea" id="RHEA:11852"/>
        <dbReference type="ChEBI" id="CHEBI:16708"/>
        <dbReference type="ChEBI" id="CHEBI:17509"/>
        <dbReference type="ChEBI" id="CHEBI:43474"/>
        <dbReference type="ChEBI" id="CHEBI:58533"/>
        <dbReference type="EC" id="2.4.2.28"/>
    </reaction>
    <physiologicalReaction direction="left-to-right" evidence="9">
        <dbReference type="Rhea" id="RHEA:11853"/>
    </physiologicalReaction>
</comment>
<proteinExistence type="inferred from homology"/>
<keyword evidence="3" id="KW-0808">Transferase</keyword>
<evidence type="ECO:0000313" key="11">
    <source>
        <dbReference type="EMBL" id="CAH0992310.1"/>
    </source>
</evidence>
<keyword evidence="5" id="KW-0378">Hydrolase</keyword>
<evidence type="ECO:0000256" key="5">
    <source>
        <dbReference type="ARBA" id="ARBA00022801"/>
    </source>
</evidence>
<comment type="catalytic activity">
    <reaction evidence="7">
        <text>adenosine + H2O + H(+) = inosine + NH4(+)</text>
        <dbReference type="Rhea" id="RHEA:24408"/>
        <dbReference type="ChEBI" id="CHEBI:15377"/>
        <dbReference type="ChEBI" id="CHEBI:15378"/>
        <dbReference type="ChEBI" id="CHEBI:16335"/>
        <dbReference type="ChEBI" id="CHEBI:17596"/>
        <dbReference type="ChEBI" id="CHEBI:28938"/>
        <dbReference type="EC" id="3.5.4.4"/>
    </reaction>
    <physiologicalReaction direction="left-to-right" evidence="7">
        <dbReference type="Rhea" id="RHEA:24409"/>
    </physiologicalReaction>
</comment>
<accession>A0ABN8EMB1</accession>
<comment type="similarity">
    <text evidence="2 10">Belongs to the purine nucleoside phosphorylase YfiH/LACC1 family.</text>
</comment>
<dbReference type="Proteomes" id="UP000838100">
    <property type="component" value="Unassembled WGS sequence"/>
</dbReference>
<dbReference type="SUPFAM" id="SSF64438">
    <property type="entry name" value="CNF1/YfiH-like putative cysteine hydrolases"/>
    <property type="match status" value="1"/>
</dbReference>
<name>A0ABN8EMB1_9GAMM</name>
<evidence type="ECO:0000256" key="9">
    <source>
        <dbReference type="ARBA" id="ARBA00049893"/>
    </source>
</evidence>
<comment type="caution">
    <text evidence="11">The sequence shown here is derived from an EMBL/GenBank/DDBJ whole genome shotgun (WGS) entry which is preliminary data.</text>
</comment>
<evidence type="ECO:0000256" key="10">
    <source>
        <dbReference type="RuleBase" id="RU361274"/>
    </source>
</evidence>
<evidence type="ECO:0000313" key="12">
    <source>
        <dbReference type="Proteomes" id="UP000838100"/>
    </source>
</evidence>
<dbReference type="RefSeq" id="WP_237445004.1">
    <property type="nucleotide sequence ID" value="NZ_CAKLPX010000003.1"/>
</dbReference>
<evidence type="ECO:0000256" key="4">
    <source>
        <dbReference type="ARBA" id="ARBA00022723"/>
    </source>
</evidence>
<dbReference type="PANTHER" id="PTHR30616:SF2">
    <property type="entry name" value="PURINE NUCLEOSIDE PHOSPHORYLASE LACC1"/>
    <property type="match status" value="1"/>
</dbReference>
<comment type="catalytic activity">
    <reaction evidence="1">
        <text>inosine + phosphate = alpha-D-ribose 1-phosphate + hypoxanthine</text>
        <dbReference type="Rhea" id="RHEA:27646"/>
        <dbReference type="ChEBI" id="CHEBI:17368"/>
        <dbReference type="ChEBI" id="CHEBI:17596"/>
        <dbReference type="ChEBI" id="CHEBI:43474"/>
        <dbReference type="ChEBI" id="CHEBI:57720"/>
        <dbReference type="EC" id="2.4.2.1"/>
    </reaction>
    <physiologicalReaction direction="left-to-right" evidence="1">
        <dbReference type="Rhea" id="RHEA:27647"/>
    </physiologicalReaction>
</comment>
<organism evidence="11 12">
    <name type="scientific">Sinobacterium norvegicum</name>
    <dbReference type="NCBI Taxonomy" id="1641715"/>
    <lineage>
        <taxon>Bacteria</taxon>
        <taxon>Pseudomonadati</taxon>
        <taxon>Pseudomonadota</taxon>
        <taxon>Gammaproteobacteria</taxon>
        <taxon>Cellvibrionales</taxon>
        <taxon>Spongiibacteraceae</taxon>
        <taxon>Sinobacterium</taxon>
    </lineage>
</organism>
<comment type="catalytic activity">
    <reaction evidence="8">
        <text>adenosine + phosphate = alpha-D-ribose 1-phosphate + adenine</text>
        <dbReference type="Rhea" id="RHEA:27642"/>
        <dbReference type="ChEBI" id="CHEBI:16335"/>
        <dbReference type="ChEBI" id="CHEBI:16708"/>
        <dbReference type="ChEBI" id="CHEBI:43474"/>
        <dbReference type="ChEBI" id="CHEBI:57720"/>
        <dbReference type="EC" id="2.4.2.1"/>
    </reaction>
    <physiologicalReaction direction="left-to-right" evidence="8">
        <dbReference type="Rhea" id="RHEA:27643"/>
    </physiologicalReaction>
</comment>
<keyword evidence="4" id="KW-0479">Metal-binding</keyword>
<protein>
    <recommendedName>
        <fullName evidence="10">Purine nucleoside phosphorylase</fullName>
    </recommendedName>
</protein>
<dbReference type="Gene3D" id="3.60.140.10">
    <property type="entry name" value="CNF1/YfiH-like putative cysteine hydrolases"/>
    <property type="match status" value="1"/>
</dbReference>
<evidence type="ECO:0000256" key="3">
    <source>
        <dbReference type="ARBA" id="ARBA00022679"/>
    </source>
</evidence>
<dbReference type="InterPro" id="IPR003730">
    <property type="entry name" value="Cu_polyphenol_OxRdtase"/>
</dbReference>
<keyword evidence="6" id="KW-0862">Zinc</keyword>
<dbReference type="NCBIfam" id="TIGR00726">
    <property type="entry name" value="peptidoglycan editing factor PgeF"/>
    <property type="match status" value="1"/>
</dbReference>
<dbReference type="GO" id="GO:0016491">
    <property type="term" value="F:oxidoreductase activity"/>
    <property type="evidence" value="ECO:0007669"/>
    <property type="project" value="UniProtKB-KW"/>
</dbReference>
<keyword evidence="12" id="KW-1185">Reference proteome</keyword>
<gene>
    <name evidence="11" type="primary">yfiH</name>
    <name evidence="11" type="ORF">SIN8267_02429</name>
</gene>
<evidence type="ECO:0000256" key="7">
    <source>
        <dbReference type="ARBA" id="ARBA00047989"/>
    </source>
</evidence>
<evidence type="ECO:0000256" key="8">
    <source>
        <dbReference type="ARBA" id="ARBA00048968"/>
    </source>
</evidence>
<dbReference type="PANTHER" id="PTHR30616">
    <property type="entry name" value="UNCHARACTERIZED PROTEIN YFIH"/>
    <property type="match status" value="1"/>
</dbReference>